<dbReference type="GO" id="GO:0003735">
    <property type="term" value="F:structural constituent of ribosome"/>
    <property type="evidence" value="ECO:0000318"/>
    <property type="project" value="GO_Central"/>
</dbReference>
<dbReference type="PANTHER" id="PTHR11831:SF51">
    <property type="entry name" value="ALKALINE_NEUTRAL INVERTASE"/>
    <property type="match status" value="1"/>
</dbReference>
<reference evidence="5" key="2">
    <citation type="submission" date="2019-01" db="UniProtKB">
        <authorList>
            <consortium name="EnsemblPlants"/>
        </authorList>
    </citation>
    <scope>IDENTIFICATION</scope>
    <source>
        <strain evidence="5">cv. Heinz 1706</strain>
    </source>
</reference>
<dbReference type="CDD" id="cd00165">
    <property type="entry name" value="S4"/>
    <property type="match status" value="1"/>
</dbReference>
<evidence type="ECO:0000256" key="2">
    <source>
        <dbReference type="ARBA" id="ARBA00023274"/>
    </source>
</evidence>
<organism evidence="5">
    <name type="scientific">Solanum lycopersicum</name>
    <name type="common">Tomato</name>
    <name type="synonym">Lycopersicon esculentum</name>
    <dbReference type="NCBI Taxonomy" id="4081"/>
    <lineage>
        <taxon>Eukaryota</taxon>
        <taxon>Viridiplantae</taxon>
        <taxon>Streptophyta</taxon>
        <taxon>Embryophyta</taxon>
        <taxon>Tracheophyta</taxon>
        <taxon>Spermatophyta</taxon>
        <taxon>Magnoliopsida</taxon>
        <taxon>eudicotyledons</taxon>
        <taxon>Gunneridae</taxon>
        <taxon>Pentapetalae</taxon>
        <taxon>asterids</taxon>
        <taxon>lamiids</taxon>
        <taxon>Solanales</taxon>
        <taxon>Solanaceae</taxon>
        <taxon>Solanoideae</taxon>
        <taxon>Solaneae</taxon>
        <taxon>Solanum</taxon>
        <taxon>Solanum subgen. Lycopersicon</taxon>
    </lineage>
</organism>
<proteinExistence type="inferred from homology"/>
<evidence type="ECO:0000313" key="6">
    <source>
        <dbReference type="Proteomes" id="UP000004994"/>
    </source>
</evidence>
<dbReference type="Gramene" id="Solyc11g030940.2.1">
    <property type="protein sequence ID" value="Solyc11g030940.2.1"/>
    <property type="gene ID" value="Solyc11g030940.2"/>
</dbReference>
<evidence type="ECO:0000256" key="1">
    <source>
        <dbReference type="ARBA" id="ARBA00007465"/>
    </source>
</evidence>
<dbReference type="InterPro" id="IPR002942">
    <property type="entry name" value="S4_RNA-bd"/>
</dbReference>
<keyword evidence="2" id="KW-0687">Ribonucleoprotein</keyword>
<keyword evidence="6" id="KW-1185">Reference proteome</keyword>
<comment type="similarity">
    <text evidence="1">Belongs to the universal ribosomal protein uS4 family.</text>
</comment>
<reference evidence="5" key="1">
    <citation type="journal article" date="2012" name="Nature">
        <title>The tomato genome sequence provides insights into fleshy fruit evolution.</title>
        <authorList>
            <consortium name="Tomato Genome Consortium"/>
        </authorList>
    </citation>
    <scope>NUCLEOTIDE SEQUENCE [LARGE SCALE GENOMIC DNA]</scope>
    <source>
        <strain evidence="5">cv. Heinz 1706</strain>
    </source>
</reference>
<dbReference type="GO" id="GO:0015935">
    <property type="term" value="C:small ribosomal subunit"/>
    <property type="evidence" value="ECO:0000318"/>
    <property type="project" value="GO_Central"/>
</dbReference>
<dbReference type="GO" id="GO:0042274">
    <property type="term" value="P:ribosomal small subunit biogenesis"/>
    <property type="evidence" value="ECO:0000318"/>
    <property type="project" value="GO_Central"/>
</dbReference>
<dbReference type="Pfam" id="PF01479">
    <property type="entry name" value="S4"/>
    <property type="match status" value="1"/>
</dbReference>
<feature type="domain" description="RNA-binding S4" evidence="4">
    <location>
        <begin position="134"/>
        <end position="196"/>
    </location>
</feature>
<dbReference type="Gene3D" id="3.10.290.10">
    <property type="entry name" value="RNA-binding S4 domain"/>
    <property type="match status" value="1"/>
</dbReference>
<dbReference type="EnsemblPlants" id="Solyc11g030940.2.1">
    <property type="protein sequence ID" value="Solyc11g030940.2.1"/>
    <property type="gene ID" value="Solyc11g030940.2"/>
</dbReference>
<dbReference type="GO" id="GO:0019843">
    <property type="term" value="F:rRNA binding"/>
    <property type="evidence" value="ECO:0000318"/>
    <property type="project" value="GO_Central"/>
</dbReference>
<evidence type="ECO:0000313" key="5">
    <source>
        <dbReference type="EnsemblPlants" id="Solyc11g030940.2.1"/>
    </source>
</evidence>
<protein>
    <recommendedName>
        <fullName evidence="4">RNA-binding S4 domain-containing protein</fullName>
    </recommendedName>
</protein>
<dbReference type="PANTHER" id="PTHR11831">
    <property type="entry name" value="30S 40S RIBOSOMAL PROTEIN"/>
    <property type="match status" value="1"/>
</dbReference>
<sequence>MIRVIGDDVDEIERLKQRLLVKVILPLDYKDGGKPKPTAKKLLDRSSTLFICPPAAEGVWNNELTIIQCCILGRLRNKKRSIKRKIYSRENINSYIQSQTTRNLSLFYGYLTITEMHRGRQQTLYIPFLLNTETRSDLIPVHLNFCETIRKARQPISHRRVCVNNLMVKITHFKLSHGDIISFQENDVKTIGEEIKGSFYIEISFELKSLFLQQVSEKVCLGSSFAEHNIMKRNFYHFKSLLVYNSLLHSNSTYCSAPPPHQFTKKMKIKRIELPTHYSEIGHIPHDKILKDPNLLLRIGKGCAIRIEDSLGRFIDRSLPI</sequence>
<dbReference type="PaxDb" id="4081-Solyc11g030940.1.1"/>
<evidence type="ECO:0000259" key="4">
    <source>
        <dbReference type="SMART" id="SM00363"/>
    </source>
</evidence>
<keyword evidence="3" id="KW-0694">RNA-binding</keyword>
<dbReference type="AlphaFoldDB" id="A0A3Q7JLE9"/>
<dbReference type="InterPro" id="IPR036986">
    <property type="entry name" value="S4_RNA-bd_sf"/>
</dbReference>
<dbReference type="InterPro" id="IPR022801">
    <property type="entry name" value="Ribosomal_uS4"/>
</dbReference>
<dbReference type="PROSITE" id="PS50889">
    <property type="entry name" value="S4"/>
    <property type="match status" value="1"/>
</dbReference>
<evidence type="ECO:0000256" key="3">
    <source>
        <dbReference type="PROSITE-ProRule" id="PRU00182"/>
    </source>
</evidence>
<dbReference type="InParanoid" id="A0A3Q7JLE9"/>
<dbReference type="SUPFAM" id="SSF55174">
    <property type="entry name" value="Alpha-L RNA-binding motif"/>
    <property type="match status" value="1"/>
</dbReference>
<dbReference type="STRING" id="4081.A0A3Q7JLE9"/>
<name>A0A3Q7JLE9_SOLLC</name>
<dbReference type="SMART" id="SM00363">
    <property type="entry name" value="S4"/>
    <property type="match status" value="1"/>
</dbReference>
<accession>A0A3Q7JLE9</accession>
<dbReference type="Proteomes" id="UP000004994">
    <property type="component" value="Chromosome 11"/>
</dbReference>